<evidence type="ECO:0000313" key="1">
    <source>
        <dbReference type="EMBL" id="CAG8560825.1"/>
    </source>
</evidence>
<sequence length="48" mass="5791">MIDYNTSDHTDSQVWDFFETEDAKKHRNTGYICKGCEVKDFFIQELRE</sequence>
<evidence type="ECO:0000313" key="2">
    <source>
        <dbReference type="Proteomes" id="UP000789375"/>
    </source>
</evidence>
<proteinExistence type="predicted"/>
<dbReference type="Proteomes" id="UP000789375">
    <property type="component" value="Unassembled WGS sequence"/>
</dbReference>
<gene>
    <name evidence="1" type="ORF">FMOSSE_LOCUS6951</name>
</gene>
<keyword evidence="2" id="KW-1185">Reference proteome</keyword>
<protein>
    <submittedName>
        <fullName evidence="1">12937_t:CDS:1</fullName>
    </submittedName>
</protein>
<organism evidence="1 2">
    <name type="scientific">Funneliformis mosseae</name>
    <name type="common">Endomycorrhizal fungus</name>
    <name type="synonym">Glomus mosseae</name>
    <dbReference type="NCBI Taxonomy" id="27381"/>
    <lineage>
        <taxon>Eukaryota</taxon>
        <taxon>Fungi</taxon>
        <taxon>Fungi incertae sedis</taxon>
        <taxon>Mucoromycota</taxon>
        <taxon>Glomeromycotina</taxon>
        <taxon>Glomeromycetes</taxon>
        <taxon>Glomerales</taxon>
        <taxon>Glomeraceae</taxon>
        <taxon>Funneliformis</taxon>
    </lineage>
</organism>
<accession>A0A9N9FVQ1</accession>
<comment type="caution">
    <text evidence="1">The sequence shown here is derived from an EMBL/GenBank/DDBJ whole genome shotgun (WGS) entry which is preliminary data.</text>
</comment>
<dbReference type="EMBL" id="CAJVPP010001534">
    <property type="protein sequence ID" value="CAG8560825.1"/>
    <property type="molecule type" value="Genomic_DNA"/>
</dbReference>
<reference evidence="1" key="1">
    <citation type="submission" date="2021-06" db="EMBL/GenBank/DDBJ databases">
        <authorList>
            <person name="Kallberg Y."/>
            <person name="Tangrot J."/>
            <person name="Rosling A."/>
        </authorList>
    </citation>
    <scope>NUCLEOTIDE SEQUENCE</scope>
    <source>
        <strain evidence="1">87-6 pot B 2015</strain>
    </source>
</reference>
<dbReference type="AlphaFoldDB" id="A0A9N9FVQ1"/>
<name>A0A9N9FVQ1_FUNMO</name>